<dbReference type="AlphaFoldDB" id="A0A1Z4EK41"/>
<name>A0A1Z4EK41_9MYCO</name>
<keyword evidence="1" id="KW-1133">Transmembrane helix</keyword>
<dbReference type="KEGG" id="mshg:MSG_03147"/>
<keyword evidence="1" id="KW-0472">Membrane</keyword>
<evidence type="ECO:0000313" key="2">
    <source>
        <dbReference type="EMBL" id="BAX93286.1"/>
    </source>
</evidence>
<organism evidence="2 3">
    <name type="scientific">Mycobacterium shigaense</name>
    <dbReference type="NCBI Taxonomy" id="722731"/>
    <lineage>
        <taxon>Bacteria</taxon>
        <taxon>Bacillati</taxon>
        <taxon>Actinomycetota</taxon>
        <taxon>Actinomycetes</taxon>
        <taxon>Mycobacteriales</taxon>
        <taxon>Mycobacteriaceae</taxon>
        <taxon>Mycobacterium</taxon>
        <taxon>Mycobacterium simiae complex</taxon>
    </lineage>
</organism>
<feature type="transmembrane region" description="Helical" evidence="1">
    <location>
        <begin position="33"/>
        <end position="51"/>
    </location>
</feature>
<sequence length="167" mass="17747">MTDQSKLDSHRRMLQAIENQVLDEVSISRLRRAVVAALATALAAAASVWWLEETGKALPYAANRVPAAAAVALLGSAVISAAAVRLSRYRWCCAAAHGCGLAAVIGIGAFWWVRTGPTGIGLSWLVFADLTAVALTVGWLAIILTPIERSQPDMRARSGDRSVRPAK</sequence>
<proteinExistence type="predicted"/>
<protein>
    <recommendedName>
        <fullName evidence="4">Transmembrane protein</fullName>
    </recommendedName>
</protein>
<dbReference type="OrthoDB" id="4751223at2"/>
<feature type="transmembrane region" description="Helical" evidence="1">
    <location>
        <begin position="124"/>
        <end position="147"/>
    </location>
</feature>
<evidence type="ECO:0000256" key="1">
    <source>
        <dbReference type="SAM" id="Phobius"/>
    </source>
</evidence>
<feature type="transmembrane region" description="Helical" evidence="1">
    <location>
        <begin position="91"/>
        <end position="112"/>
    </location>
</feature>
<accession>A0A1Z4EK41</accession>
<keyword evidence="1" id="KW-0812">Transmembrane</keyword>
<evidence type="ECO:0008006" key="4">
    <source>
        <dbReference type="Google" id="ProtNLM"/>
    </source>
</evidence>
<evidence type="ECO:0000313" key="3">
    <source>
        <dbReference type="Proteomes" id="UP000217736"/>
    </source>
</evidence>
<dbReference type="RefSeq" id="WP_096440999.1">
    <property type="nucleotide sequence ID" value="NZ_AP018164.1"/>
</dbReference>
<keyword evidence="3" id="KW-1185">Reference proteome</keyword>
<reference evidence="3" key="1">
    <citation type="submission" date="2017-06" db="EMBL/GenBank/DDBJ databases">
        <title>Complete Genome Sequence of Mycobacterium shigaense.</title>
        <authorList>
            <person name="Fukano H."/>
            <person name="Yoshida M."/>
            <person name="Kazumi Y."/>
            <person name="Ogura Y."/>
            <person name="Mitarai S."/>
            <person name="Hayashi T."/>
            <person name="Hoshino Y."/>
        </authorList>
    </citation>
    <scope>NUCLEOTIDE SEQUENCE [LARGE SCALE GENOMIC DNA]</scope>
    <source>
        <strain evidence="3">UN-152</strain>
    </source>
</reference>
<dbReference type="EMBL" id="AP018164">
    <property type="protein sequence ID" value="BAX93286.1"/>
    <property type="molecule type" value="Genomic_DNA"/>
</dbReference>
<dbReference type="Proteomes" id="UP000217736">
    <property type="component" value="Chromosome"/>
</dbReference>
<feature type="transmembrane region" description="Helical" evidence="1">
    <location>
        <begin position="63"/>
        <end position="84"/>
    </location>
</feature>
<gene>
    <name evidence="2" type="ORF">MSG_03147</name>
</gene>